<keyword evidence="2" id="KW-1185">Reference proteome</keyword>
<organism evidence="1 2">
    <name type="scientific">Ruminiclostridium papyrosolvens DSM 2782</name>
    <dbReference type="NCBI Taxonomy" id="588581"/>
    <lineage>
        <taxon>Bacteria</taxon>
        <taxon>Bacillati</taxon>
        <taxon>Bacillota</taxon>
        <taxon>Clostridia</taxon>
        <taxon>Eubacteriales</taxon>
        <taxon>Oscillospiraceae</taxon>
        <taxon>Ruminiclostridium</taxon>
    </lineage>
</organism>
<evidence type="ECO:0000313" key="2">
    <source>
        <dbReference type="Proteomes" id="UP000003860"/>
    </source>
</evidence>
<dbReference type="RefSeq" id="WP_004616387.1">
    <property type="nucleotide sequence ID" value="NZ_ACXX02000001.1"/>
</dbReference>
<dbReference type="STRING" id="588581.Cpap_4007"/>
<gene>
    <name evidence="1" type="ORF">Cpap_4007</name>
</gene>
<evidence type="ECO:0000313" key="1">
    <source>
        <dbReference type="EMBL" id="EGD49571.1"/>
    </source>
</evidence>
<dbReference type="AlphaFoldDB" id="F1T7X3"/>
<name>F1T7X3_9FIRM</name>
<dbReference type="EMBL" id="ACXX02000001">
    <property type="protein sequence ID" value="EGD49571.1"/>
    <property type="molecule type" value="Genomic_DNA"/>
</dbReference>
<dbReference type="OrthoDB" id="9921029at2"/>
<accession>F1T7X3</accession>
<dbReference type="Proteomes" id="UP000003860">
    <property type="component" value="Unassembled WGS sequence"/>
</dbReference>
<reference evidence="1" key="1">
    <citation type="submission" date="2009-07" db="EMBL/GenBank/DDBJ databases">
        <authorList>
            <consortium name="US DOE Joint Genome Institute (JGI-PGF)"/>
            <person name="Lucas S."/>
            <person name="Copeland A."/>
            <person name="Lapidus A."/>
            <person name="Glavina del Rio T."/>
            <person name="Tice H."/>
            <person name="Bruce D."/>
            <person name="Goodwin L."/>
            <person name="Pitluck S."/>
            <person name="Larimer F."/>
            <person name="Land M.L."/>
            <person name="Mouttaki H."/>
            <person name="He Z."/>
            <person name="Zhou J."/>
            <person name="Hemme C.L."/>
        </authorList>
    </citation>
    <scope>NUCLEOTIDE SEQUENCE</scope>
    <source>
        <strain evidence="1">DSM 2782</strain>
    </source>
</reference>
<protein>
    <submittedName>
        <fullName evidence="1">Uncharacterized protein</fullName>
    </submittedName>
</protein>
<sequence>MVKKYNKQGFVDYDELFDKLLAMSIDPIFRTAFAGWRYGEKTGVALLDLRTGELLSKSVSIGSERECAAAHEIVVYSISADTNVLDWDFVLDQYDMLIGGLITAEQYAEIRKGNDESIIQEVREKYLLKKNQSFEELAIQGFMEHQELEWFFIHEQLRDKYRG</sequence>
<proteinExistence type="predicted"/>
<reference evidence="1" key="2">
    <citation type="submission" date="2011-01" db="EMBL/GenBank/DDBJ databases">
        <title>The Non-contiguous Finished genome of Clostridium papyrosolvens.</title>
        <authorList>
            <person name="Lucas S."/>
            <person name="Copeland A."/>
            <person name="Lapidus A."/>
            <person name="Cheng J.-F."/>
            <person name="Goodwin L."/>
            <person name="Pitluck S."/>
            <person name="Misra M."/>
            <person name="Chertkov O."/>
            <person name="Detter J.C."/>
            <person name="Han C."/>
            <person name="Tapia R."/>
            <person name="Land M."/>
            <person name="Hauser L."/>
            <person name="Kyrpides N."/>
            <person name="Ivanova N."/>
            <person name="Pagani I."/>
            <person name="Mouttaki H."/>
            <person name="He Z."/>
            <person name="Zhou J."/>
            <person name="Hemme C.L."/>
            <person name="Woyke T."/>
        </authorList>
    </citation>
    <scope>NUCLEOTIDE SEQUENCE [LARGE SCALE GENOMIC DNA]</scope>
    <source>
        <strain evidence="1">DSM 2782</strain>
    </source>
</reference>
<comment type="caution">
    <text evidence="1">The sequence shown here is derived from an EMBL/GenBank/DDBJ whole genome shotgun (WGS) entry which is preliminary data.</text>
</comment>